<evidence type="ECO:0000256" key="11">
    <source>
        <dbReference type="ARBA" id="ARBA00023231"/>
    </source>
</evidence>
<evidence type="ECO:0000256" key="10">
    <source>
        <dbReference type="ARBA" id="ARBA00023014"/>
    </source>
</evidence>
<dbReference type="EMBL" id="CP003066">
    <property type="protein sequence ID" value="AGB19216.1"/>
    <property type="molecule type" value="Genomic_DNA"/>
</dbReference>
<organism evidence="16 17">
    <name type="scientific">Thermoanaerobacterium thermosaccharolyticum M0795</name>
    <dbReference type="NCBI Taxonomy" id="698948"/>
    <lineage>
        <taxon>Bacteria</taxon>
        <taxon>Bacillati</taxon>
        <taxon>Bacillota</taxon>
        <taxon>Clostridia</taxon>
        <taxon>Thermoanaerobacterales</taxon>
        <taxon>Thermoanaerobacteraceae</taxon>
        <taxon>Thermoanaerobacterium</taxon>
    </lineage>
</organism>
<dbReference type="CDD" id="cd01335">
    <property type="entry name" value="Radical_SAM"/>
    <property type="match status" value="1"/>
</dbReference>
<comment type="similarity">
    <text evidence="4">Belongs to the radical SAM superfamily. NifB family.</text>
</comment>
<protein>
    <recommendedName>
        <fullName evidence="5">FeMo cofactor biosynthesis protein NifB</fullName>
    </recommendedName>
    <alternativeName>
        <fullName evidence="14">Nitrogenase cofactor maturase NifB</fullName>
    </alternativeName>
    <alternativeName>
        <fullName evidence="13">Radical SAM assemblase NifB</fullName>
    </alternativeName>
</protein>
<dbReference type="InterPro" id="IPR007197">
    <property type="entry name" value="rSAM"/>
</dbReference>
<dbReference type="PANTHER" id="PTHR43787">
    <property type="entry name" value="FEMO COFACTOR BIOSYNTHESIS PROTEIN NIFB-RELATED"/>
    <property type="match status" value="1"/>
</dbReference>
<dbReference type="InterPro" id="IPR006638">
    <property type="entry name" value="Elp3/MiaA/NifB-like_rSAM"/>
</dbReference>
<dbReference type="GO" id="GO:0051539">
    <property type="term" value="F:4 iron, 4 sulfur cluster binding"/>
    <property type="evidence" value="ECO:0007669"/>
    <property type="project" value="UniProtKB-KW"/>
</dbReference>
<dbReference type="PATRIC" id="fig|698948.3.peg.1570"/>
<gene>
    <name evidence="16" type="ORF">Thethe_01579</name>
</gene>
<dbReference type="KEGG" id="tto:Thethe_01579"/>
<evidence type="ECO:0000256" key="7">
    <source>
        <dbReference type="ARBA" id="ARBA00022691"/>
    </source>
</evidence>
<dbReference type="HOGENOM" id="CLU_027639_1_0_9"/>
<evidence type="ECO:0000256" key="14">
    <source>
        <dbReference type="ARBA" id="ARBA00032102"/>
    </source>
</evidence>
<evidence type="ECO:0000256" key="1">
    <source>
        <dbReference type="ARBA" id="ARBA00001966"/>
    </source>
</evidence>
<reference evidence="16 17" key="1">
    <citation type="submission" date="2012-03" db="EMBL/GenBank/DDBJ databases">
        <title>Complete sequence of chromosome of Thermoanaerobacterium thermosaccharolyticum M0795.</title>
        <authorList>
            <consortium name="US DOE Joint Genome Institute"/>
            <person name="Lucas S."/>
            <person name="Han J."/>
            <person name="Lapidus A."/>
            <person name="Cheng J.-F."/>
            <person name="Goodwin L."/>
            <person name="Pitluck S."/>
            <person name="Peters L."/>
            <person name="Teshima H."/>
            <person name="Detter J.C."/>
            <person name="Han C."/>
            <person name="Tapia R."/>
            <person name="Land M."/>
            <person name="Hauser L."/>
            <person name="Kyrpides N."/>
            <person name="Ivanova N."/>
            <person name="Pagani I."/>
            <person name="Feinberg L."/>
            <person name="Folden J."/>
            <person name="Hogsett D."/>
            <person name="Shaw J."/>
            <person name="Woyke T."/>
        </authorList>
    </citation>
    <scope>NUCLEOTIDE SEQUENCE [LARGE SCALE GENOMIC DNA]</scope>
    <source>
        <strain evidence="16 17">M0795</strain>
    </source>
</reference>
<keyword evidence="11" id="KW-0535">Nitrogen fixation</keyword>
<dbReference type="SFLD" id="SFLDG01067">
    <property type="entry name" value="SPASM/twitch_domain_containing"/>
    <property type="match status" value="1"/>
</dbReference>
<evidence type="ECO:0000256" key="5">
    <source>
        <dbReference type="ARBA" id="ARBA00021702"/>
    </source>
</evidence>
<dbReference type="AlphaFoldDB" id="L0ILU5"/>
<evidence type="ECO:0000256" key="3">
    <source>
        <dbReference type="ARBA" id="ARBA00005155"/>
    </source>
</evidence>
<keyword evidence="8" id="KW-0479">Metal-binding</keyword>
<dbReference type="SMART" id="SM00729">
    <property type="entry name" value="Elp3"/>
    <property type="match status" value="1"/>
</dbReference>
<evidence type="ECO:0000313" key="17">
    <source>
        <dbReference type="Proteomes" id="UP000010845"/>
    </source>
</evidence>
<keyword evidence="12" id="KW-0456">Lyase</keyword>
<dbReference type="SFLD" id="SFLDS00029">
    <property type="entry name" value="Radical_SAM"/>
    <property type="match status" value="1"/>
</dbReference>
<comment type="function">
    <text evidence="2">Involved in the biosynthesis of the iron-molybdenum cofactor (FeMo-co or M-cluster) found in the dinitrogenase enzyme of the nitrogenase complex in nitrogen-fixing microorganisms. NifB catalyzes the crucial step of radical SAM-dependent carbide insertion that occurs concomitant with the insertion of a 9th sulfur and the rearrangement/coupling of two [4Fe-4S] clusters into a [8Fe-9S-C] cluster, the precursor to the M-cluster.</text>
</comment>
<keyword evidence="6" id="KW-0004">4Fe-4S</keyword>
<dbReference type="UniPathway" id="UPA00782"/>
<dbReference type="Pfam" id="PF04055">
    <property type="entry name" value="Radical_SAM"/>
    <property type="match status" value="1"/>
</dbReference>
<keyword evidence="9" id="KW-0408">Iron</keyword>
<evidence type="ECO:0000256" key="2">
    <source>
        <dbReference type="ARBA" id="ARBA00003522"/>
    </source>
</evidence>
<dbReference type="GO" id="GO:0046872">
    <property type="term" value="F:metal ion binding"/>
    <property type="evidence" value="ECO:0007669"/>
    <property type="project" value="UniProtKB-KW"/>
</dbReference>
<dbReference type="RefSeq" id="WP_015311765.1">
    <property type="nucleotide sequence ID" value="NC_019970.1"/>
</dbReference>
<comment type="cofactor">
    <cofactor evidence="1">
        <name>[4Fe-4S] cluster</name>
        <dbReference type="ChEBI" id="CHEBI:49883"/>
    </cofactor>
</comment>
<evidence type="ECO:0000256" key="12">
    <source>
        <dbReference type="ARBA" id="ARBA00023239"/>
    </source>
</evidence>
<evidence type="ECO:0000313" key="16">
    <source>
        <dbReference type="EMBL" id="AGB19216.1"/>
    </source>
</evidence>
<sequence length="300" mass="33086">MSFIREVNSKCDSFEHLIIKHPCLSRDAHFNYGRIHLPVSPACNIHCKFCTRGLNKTENKPGNARKVLTPEEAVDVLDKALELCPEITVVGIAGPGDTLATDHALRTFELIHKKYPDLIKCLSTNGLLLKEYAEKIVSVGVKTVTVTVNAVDVDILEKICSYVRYNGKYMVGKEAASWLILAQLAGIRKISEMGVVVKVNTVLVPGINDFHVEKIAKVTKKAGASIINLIPLIPQGAMKDIAPPSCIELNKARENVEKHLQVFRHCTHCRADACGIPGKGYDISSLLYDNFQLEETFSHG</sequence>
<evidence type="ECO:0000256" key="6">
    <source>
        <dbReference type="ARBA" id="ARBA00022485"/>
    </source>
</evidence>
<dbReference type="PANTHER" id="PTHR43787:SF13">
    <property type="entry name" value="FEMO COFACTOR BIOSYNTHESIS PROTEIN NIFB"/>
    <property type="match status" value="1"/>
</dbReference>
<dbReference type="PROSITE" id="PS51918">
    <property type="entry name" value="RADICAL_SAM"/>
    <property type="match status" value="1"/>
</dbReference>
<name>L0ILU5_THETR</name>
<evidence type="ECO:0000256" key="13">
    <source>
        <dbReference type="ARBA" id="ARBA00030926"/>
    </source>
</evidence>
<evidence type="ECO:0000259" key="15">
    <source>
        <dbReference type="PROSITE" id="PS51918"/>
    </source>
</evidence>
<dbReference type="InterPro" id="IPR058240">
    <property type="entry name" value="rSAM_sf"/>
</dbReference>
<dbReference type="Gene3D" id="3.20.20.70">
    <property type="entry name" value="Aldolase class I"/>
    <property type="match status" value="1"/>
</dbReference>
<evidence type="ECO:0000256" key="4">
    <source>
        <dbReference type="ARBA" id="ARBA00006804"/>
    </source>
</evidence>
<keyword evidence="10" id="KW-0411">Iron-sulfur</keyword>
<dbReference type="GO" id="GO:0016829">
    <property type="term" value="F:lyase activity"/>
    <property type="evidence" value="ECO:0007669"/>
    <property type="project" value="UniProtKB-KW"/>
</dbReference>
<dbReference type="InterPro" id="IPR013785">
    <property type="entry name" value="Aldolase_TIM"/>
</dbReference>
<dbReference type="SUPFAM" id="SSF102114">
    <property type="entry name" value="Radical SAM enzymes"/>
    <property type="match status" value="1"/>
</dbReference>
<dbReference type="Proteomes" id="UP000010845">
    <property type="component" value="Chromosome"/>
</dbReference>
<proteinExistence type="inferred from homology"/>
<evidence type="ECO:0000256" key="9">
    <source>
        <dbReference type="ARBA" id="ARBA00023004"/>
    </source>
</evidence>
<evidence type="ECO:0000256" key="8">
    <source>
        <dbReference type="ARBA" id="ARBA00022723"/>
    </source>
</evidence>
<accession>L0ILU5</accession>
<comment type="pathway">
    <text evidence="3">Cofactor biosynthesis; Fe-Mo cofactor biosynthesis.</text>
</comment>
<feature type="domain" description="Radical SAM core" evidence="15">
    <location>
        <begin position="29"/>
        <end position="265"/>
    </location>
</feature>
<keyword evidence="7" id="KW-0949">S-adenosyl-L-methionine</keyword>